<evidence type="ECO:0000313" key="4">
    <source>
        <dbReference type="Proteomes" id="UP000317318"/>
    </source>
</evidence>
<feature type="domain" description="YcxB-like C-terminal" evidence="2">
    <location>
        <begin position="118"/>
        <end position="184"/>
    </location>
</feature>
<dbReference type="KEGG" id="svp:Pan189_18560"/>
<keyword evidence="1" id="KW-0812">Transmembrane</keyword>
<feature type="transmembrane region" description="Helical" evidence="1">
    <location>
        <begin position="60"/>
        <end position="84"/>
    </location>
</feature>
<sequence length="203" mass="22575">MTVRFELSAEDVAEFSVYLYSRSPEGRAARSRQLRTAITFAVVAALLFAGLQWIQTTESAGLATLFSTGGSIMAMLAFLVFLGWRRTSMSAIRSAAEQLAGTKNALISVEGPYELTVDDRGVRQTADGLDDFLAWRRHARFDESDSHFFLLRTFHAMNNAVGATATIIPKRAFDSPESIDQFAQYVRQRLEDQAIDLDDSDFS</sequence>
<dbReference type="AlphaFoldDB" id="A0A517R0U6"/>
<dbReference type="Proteomes" id="UP000317318">
    <property type="component" value="Chromosome"/>
</dbReference>
<dbReference type="Pfam" id="PF14317">
    <property type="entry name" value="YcxB"/>
    <property type="match status" value="1"/>
</dbReference>
<keyword evidence="1" id="KW-1133">Transmembrane helix</keyword>
<protein>
    <recommendedName>
        <fullName evidence="2">YcxB-like C-terminal domain-containing protein</fullName>
    </recommendedName>
</protein>
<evidence type="ECO:0000313" key="3">
    <source>
        <dbReference type="EMBL" id="QDT37476.1"/>
    </source>
</evidence>
<dbReference type="InterPro" id="IPR025588">
    <property type="entry name" value="YcxB-like_C"/>
</dbReference>
<feature type="transmembrane region" description="Helical" evidence="1">
    <location>
        <begin position="37"/>
        <end position="54"/>
    </location>
</feature>
<accession>A0A517R0U6</accession>
<dbReference type="RefSeq" id="WP_145363585.1">
    <property type="nucleotide sequence ID" value="NZ_CP036268.1"/>
</dbReference>
<dbReference type="EMBL" id="CP036268">
    <property type="protein sequence ID" value="QDT37476.1"/>
    <property type="molecule type" value="Genomic_DNA"/>
</dbReference>
<keyword evidence="4" id="KW-1185">Reference proteome</keyword>
<organism evidence="3 4">
    <name type="scientific">Stratiformator vulcanicus</name>
    <dbReference type="NCBI Taxonomy" id="2527980"/>
    <lineage>
        <taxon>Bacteria</taxon>
        <taxon>Pseudomonadati</taxon>
        <taxon>Planctomycetota</taxon>
        <taxon>Planctomycetia</taxon>
        <taxon>Planctomycetales</taxon>
        <taxon>Planctomycetaceae</taxon>
        <taxon>Stratiformator</taxon>
    </lineage>
</organism>
<evidence type="ECO:0000259" key="2">
    <source>
        <dbReference type="Pfam" id="PF14317"/>
    </source>
</evidence>
<proteinExistence type="predicted"/>
<dbReference type="OrthoDB" id="4327547at2"/>
<name>A0A517R0U6_9PLAN</name>
<evidence type="ECO:0000256" key="1">
    <source>
        <dbReference type="SAM" id="Phobius"/>
    </source>
</evidence>
<reference evidence="3 4" key="1">
    <citation type="submission" date="2019-02" db="EMBL/GenBank/DDBJ databases">
        <title>Deep-cultivation of Planctomycetes and their phenomic and genomic characterization uncovers novel biology.</title>
        <authorList>
            <person name="Wiegand S."/>
            <person name="Jogler M."/>
            <person name="Boedeker C."/>
            <person name="Pinto D."/>
            <person name="Vollmers J."/>
            <person name="Rivas-Marin E."/>
            <person name="Kohn T."/>
            <person name="Peeters S.H."/>
            <person name="Heuer A."/>
            <person name="Rast P."/>
            <person name="Oberbeckmann S."/>
            <person name="Bunk B."/>
            <person name="Jeske O."/>
            <person name="Meyerdierks A."/>
            <person name="Storesund J.E."/>
            <person name="Kallscheuer N."/>
            <person name="Luecker S."/>
            <person name="Lage O.M."/>
            <person name="Pohl T."/>
            <person name="Merkel B.J."/>
            <person name="Hornburger P."/>
            <person name="Mueller R.-W."/>
            <person name="Bruemmer F."/>
            <person name="Labrenz M."/>
            <person name="Spormann A.M."/>
            <person name="Op den Camp H."/>
            <person name="Overmann J."/>
            <person name="Amann R."/>
            <person name="Jetten M.S.M."/>
            <person name="Mascher T."/>
            <person name="Medema M.H."/>
            <person name="Devos D.P."/>
            <person name="Kaster A.-K."/>
            <person name="Ovreas L."/>
            <person name="Rohde M."/>
            <person name="Galperin M.Y."/>
            <person name="Jogler C."/>
        </authorList>
    </citation>
    <scope>NUCLEOTIDE SEQUENCE [LARGE SCALE GENOMIC DNA]</scope>
    <source>
        <strain evidence="3 4">Pan189</strain>
    </source>
</reference>
<keyword evidence="1" id="KW-0472">Membrane</keyword>
<gene>
    <name evidence="3" type="ORF">Pan189_18560</name>
</gene>